<protein>
    <submittedName>
        <fullName evidence="1">Uncharacterized protein</fullName>
    </submittedName>
</protein>
<evidence type="ECO:0000313" key="2">
    <source>
        <dbReference type="Proteomes" id="UP000185911"/>
    </source>
</evidence>
<dbReference type="STRING" id="81479.RA876_18350"/>
<evidence type="ECO:0000313" key="1">
    <source>
        <dbReference type="EMBL" id="OLP07794.1"/>
    </source>
</evidence>
<dbReference type="AlphaFoldDB" id="A0A1Q8YIA3"/>
<reference evidence="1 2" key="1">
    <citation type="submission" date="2017-01" db="EMBL/GenBank/DDBJ databases">
        <title>Genome sequence of Rhodoferax antarcticus ANT.BR, a psychrophilic purple nonsulfur bacterium from an Antarctic microbial mat.</title>
        <authorList>
            <person name="Baker J."/>
            <person name="Riester C."/>
            <person name="Skinner B."/>
            <person name="Newell A."/>
            <person name="Swingley W."/>
            <person name="Madigan M."/>
            <person name="Jung D."/>
            <person name="Asao M."/>
            <person name="Chen M."/>
            <person name="Loughlin P."/>
            <person name="Pan H."/>
            <person name="Lin S."/>
            <person name="Li N."/>
            <person name="Shaw J."/>
            <person name="Prado M."/>
            <person name="Sherman C."/>
            <person name="Li X."/>
            <person name="Tang J."/>
            <person name="Blankenship R."/>
            <person name="Zhao T."/>
            <person name="Touchman J."/>
            <person name="Sattley M."/>
        </authorList>
    </citation>
    <scope>NUCLEOTIDE SEQUENCE [LARGE SCALE GENOMIC DNA]</scope>
    <source>
        <strain evidence="1 2">ANT.BR</strain>
    </source>
</reference>
<organism evidence="1 2">
    <name type="scientific">Rhodoferax antarcticus ANT.BR</name>
    <dbReference type="NCBI Taxonomy" id="1111071"/>
    <lineage>
        <taxon>Bacteria</taxon>
        <taxon>Pseudomonadati</taxon>
        <taxon>Pseudomonadota</taxon>
        <taxon>Betaproteobacteria</taxon>
        <taxon>Burkholderiales</taxon>
        <taxon>Comamonadaceae</taxon>
        <taxon>Rhodoferax</taxon>
    </lineage>
</organism>
<accession>A0A1Q8YIA3</accession>
<gene>
    <name evidence="1" type="ORF">BLL52_0890</name>
</gene>
<name>A0A1Q8YIA3_9BURK</name>
<comment type="caution">
    <text evidence="1">The sequence shown here is derived from an EMBL/GenBank/DDBJ whole genome shotgun (WGS) entry which is preliminary data.</text>
</comment>
<keyword evidence="2" id="KW-1185">Reference proteome</keyword>
<proteinExistence type="predicted"/>
<sequence>MTLDVGTPMVTVFSSYDDRARPKGSRDPLGAEATWSYLGRRIVGNLTTVTANLDNFIVALLCCQFANQNQSEQELIQERYLRAEQVAAYLKLAAGAREPGFLGITRASKNFERDRIVLGTAAEAQLLASQAGYGLWGLYSSALEGAGLISGANRRLTKAGEVLVQEIVAEFELPNWNKFCNIASAVNLDKDATKNLASVFISVIGSSSLRQTVVEALIATQRDCELQSELFRLATSYLKKKSDWTISDFCNWILSHSEVTSELKTTMLRISSIDPLLNLADAVMSWLLGKNGEQMDAVAQTLKSHVQELQFGDDWQKELELPHRTFLKAFQAAASVGDATAMIRLLMVQNKTLMNARGGAAWIDWDGKNLAVRVKNDKPQDISKLSAQTSNWRYTYFIRAFLDIAQQGMA</sequence>
<dbReference type="EMBL" id="MSYM01000007">
    <property type="protein sequence ID" value="OLP07794.1"/>
    <property type="molecule type" value="Genomic_DNA"/>
</dbReference>
<dbReference type="RefSeq" id="WP_139313293.1">
    <property type="nucleotide sequence ID" value="NZ_MSYM01000007.1"/>
</dbReference>
<dbReference type="Proteomes" id="UP000185911">
    <property type="component" value="Unassembled WGS sequence"/>
</dbReference>